<dbReference type="STRING" id="1166073.SAMN05192530_11387"/>
<name>A0A1H0MF04_9HYPH</name>
<dbReference type="RefSeq" id="WP_280140084.1">
    <property type="nucleotide sequence ID" value="NZ_FNIT01000013.1"/>
</dbReference>
<proteinExistence type="predicted"/>
<feature type="chain" id="PRO_5011552599" evidence="1">
    <location>
        <begin position="22"/>
        <end position="42"/>
    </location>
</feature>
<feature type="signal peptide" evidence="1">
    <location>
        <begin position="1"/>
        <end position="21"/>
    </location>
</feature>
<evidence type="ECO:0000313" key="2">
    <source>
        <dbReference type="EMBL" id="SDO79042.1"/>
    </source>
</evidence>
<evidence type="ECO:0000313" key="3">
    <source>
        <dbReference type="Proteomes" id="UP000198793"/>
    </source>
</evidence>
<evidence type="ECO:0000256" key="1">
    <source>
        <dbReference type="SAM" id="SignalP"/>
    </source>
</evidence>
<protein>
    <submittedName>
        <fullName evidence="2">Uncharacterized protein</fullName>
    </submittedName>
</protein>
<keyword evidence="3" id="KW-1185">Reference proteome</keyword>
<accession>A0A1H0MF04</accession>
<dbReference type="Proteomes" id="UP000198793">
    <property type="component" value="Unassembled WGS sequence"/>
</dbReference>
<dbReference type="AlphaFoldDB" id="A0A1H0MF04"/>
<reference evidence="2 3" key="1">
    <citation type="submission" date="2016-10" db="EMBL/GenBank/DDBJ databases">
        <authorList>
            <person name="de Groot N.N."/>
        </authorList>
    </citation>
    <scope>NUCLEOTIDE SEQUENCE [LARGE SCALE GENOMIC DNA]</scope>
    <source>
        <strain evidence="3">L7-484,KACC 16230,DSM 25025</strain>
    </source>
</reference>
<keyword evidence="1" id="KW-0732">Signal</keyword>
<organism evidence="2 3">
    <name type="scientific">Aureimonas jatrophae</name>
    <dbReference type="NCBI Taxonomy" id="1166073"/>
    <lineage>
        <taxon>Bacteria</taxon>
        <taxon>Pseudomonadati</taxon>
        <taxon>Pseudomonadota</taxon>
        <taxon>Alphaproteobacteria</taxon>
        <taxon>Hyphomicrobiales</taxon>
        <taxon>Aurantimonadaceae</taxon>
        <taxon>Aureimonas</taxon>
    </lineage>
</organism>
<dbReference type="EMBL" id="FNIT01000013">
    <property type="protein sequence ID" value="SDO79042.1"/>
    <property type="molecule type" value="Genomic_DNA"/>
</dbReference>
<gene>
    <name evidence="2" type="ORF">SAMN05192530_11387</name>
</gene>
<sequence length="42" mass="4758">MLLFALCLTMVSALVTATAIATHNEAQRVRIRATARRNRLFR</sequence>